<dbReference type="CDD" id="cd22541">
    <property type="entry name" value="SP5_N"/>
    <property type="match status" value="1"/>
</dbReference>
<feature type="region of interest" description="Disordered" evidence="1">
    <location>
        <begin position="775"/>
        <end position="794"/>
    </location>
</feature>
<comment type="caution">
    <text evidence="2">The sequence shown here is derived from an EMBL/GenBank/DDBJ whole genome shotgun (WGS) entry which is preliminary data.</text>
</comment>
<organism evidence="2 3">
    <name type="scientific">Cladorrhinum samala</name>
    <dbReference type="NCBI Taxonomy" id="585594"/>
    <lineage>
        <taxon>Eukaryota</taxon>
        <taxon>Fungi</taxon>
        <taxon>Dikarya</taxon>
        <taxon>Ascomycota</taxon>
        <taxon>Pezizomycotina</taxon>
        <taxon>Sordariomycetes</taxon>
        <taxon>Sordariomycetidae</taxon>
        <taxon>Sordariales</taxon>
        <taxon>Podosporaceae</taxon>
        <taxon>Cladorrhinum</taxon>
    </lineage>
</organism>
<feature type="compositionally biased region" description="Pro residues" evidence="1">
    <location>
        <begin position="867"/>
        <end position="877"/>
    </location>
</feature>
<evidence type="ECO:0000256" key="1">
    <source>
        <dbReference type="SAM" id="MobiDB-lite"/>
    </source>
</evidence>
<feature type="compositionally biased region" description="Polar residues" evidence="1">
    <location>
        <begin position="776"/>
        <end position="794"/>
    </location>
</feature>
<keyword evidence="3" id="KW-1185">Reference proteome</keyword>
<feature type="region of interest" description="Disordered" evidence="1">
    <location>
        <begin position="800"/>
        <end position="883"/>
    </location>
</feature>
<feature type="region of interest" description="Disordered" evidence="1">
    <location>
        <begin position="712"/>
        <end position="740"/>
    </location>
</feature>
<reference evidence="2" key="2">
    <citation type="submission" date="2023-06" db="EMBL/GenBank/DDBJ databases">
        <authorList>
            <consortium name="Lawrence Berkeley National Laboratory"/>
            <person name="Mondo S.J."/>
            <person name="Hensen N."/>
            <person name="Bonometti L."/>
            <person name="Westerberg I."/>
            <person name="Brannstrom I.O."/>
            <person name="Guillou S."/>
            <person name="Cros-Aarteil S."/>
            <person name="Calhoun S."/>
            <person name="Haridas S."/>
            <person name="Kuo A."/>
            <person name="Pangilinan J."/>
            <person name="Riley R."/>
            <person name="Labutti K."/>
            <person name="Andreopoulos B."/>
            <person name="Lipzen A."/>
            <person name="Chen C."/>
            <person name="Yanf M."/>
            <person name="Daum C."/>
            <person name="Ng V."/>
            <person name="Clum A."/>
            <person name="Steindorff A."/>
            <person name="Ohm R."/>
            <person name="Martin F."/>
            <person name="Silar P."/>
            <person name="Natvig D."/>
            <person name="Lalanne C."/>
            <person name="Gautier V."/>
            <person name="Ament-Velasquez S.L."/>
            <person name="Kruys A."/>
            <person name="Hutchinson M.I."/>
            <person name="Powell A.J."/>
            <person name="Barry K."/>
            <person name="Miller A.N."/>
            <person name="Grigoriev I.V."/>
            <person name="Debuchy R."/>
            <person name="Gladieux P."/>
            <person name="Thoren M.H."/>
            <person name="Johannesson H."/>
        </authorList>
    </citation>
    <scope>NUCLEOTIDE SEQUENCE</scope>
    <source>
        <strain evidence="2">PSN324</strain>
    </source>
</reference>
<evidence type="ECO:0008006" key="4">
    <source>
        <dbReference type="Google" id="ProtNLM"/>
    </source>
</evidence>
<dbReference type="AlphaFoldDB" id="A0AAV9HK87"/>
<dbReference type="EMBL" id="MU864995">
    <property type="protein sequence ID" value="KAK4461201.1"/>
    <property type="molecule type" value="Genomic_DNA"/>
</dbReference>
<sequence>MPTPRKRARSSKPAPGSIRELYSKKYISQLVISSDGESDDEPRVAASTTTPAARGRVTDYYSPVNLIAQLQQDALRDLKSDICAELDDVRDSRVEASPINNGDVTNTLRSTLQRWVNRDKASRATDHFYYRLGNKYSKPEFSAQNLQARDKAVVEAVTQLLQEGLQLEILFAVLEREDTYRIDPPPSYLIGALLDSNGHALVHDVPVKDSNWLQSHLPPLNLRNPTHFEIALVLIPLDSVADFLIRGTEEAPVQLTSTYCLERRELQVIVDYYTKAVAAPRGERLVPIFRDVILKEILRARDFGFFEQAAAKVGGRVPSSFFRWVAGEIQAGRLAAKDIEKGVVTIVSTYPDAHHRCYTAAALASLEDQDSRSMVRKLVNVALAAVDSHAPGTYDGEGLVGLVSEVCGVDAVISELLPVVEKHIRQTSFALGVLNSLRRLREHLSLSPSVLRRLSKQIVDAIDVSKLSYTPIGALEEVSDTYGKFSPPKPVPSGAMDAARLAEFVSDLIADKVDDSPLRHLCLKIVGSVELIDPKEFISLWLPFLQNLVQVLEKHRMPLSAPRYRHVFAAIIETYVFRCVGRRLSSWQLKAAIPCQCQLCAKINEFLQQPEAAFITLCALNEVAVAHINGFVTHYAVQIRCELRYAYGDLHVRKHPGNEAAWSKWVEKRDKARAELARLEPWKLQIILGDEFASIMNFEILETVEPAVDAGPVQNTNTIPPTPAQTHSVPYPRPATLPPLHPAMLAASHTQHYPHPHSTTASSSLAATSTLPQAHPYSQSLKPTGPHTQTYAAPQPLQSPFEVSQSTAGRPQTSQPTPPKGPPSEKTLSTSFRGNSFPKDAWEYNSPLGSRRSSSQRYLPNNLNHTPKPPPTAPLPPLQTANTPGFRIFSEEYTAIILASLNRDKRTPEQIVNRVKMSWDVMPERQKDSWEKKAKRSSAIPVFPSSASKADALTGTSALSSRETSKSARTASQSADAQLPGKLRTSANIGRGAKSASASMFAAAAKQSRLAAAPSAPLSRHLASISPNRVSKEWTSVKVQPPVNAPPRGVKRKAAEVIELTGDSD</sequence>
<feature type="compositionally biased region" description="Polar residues" evidence="1">
    <location>
        <begin position="800"/>
        <end position="815"/>
    </location>
</feature>
<evidence type="ECO:0000313" key="2">
    <source>
        <dbReference type="EMBL" id="KAK4461201.1"/>
    </source>
</evidence>
<dbReference type="Proteomes" id="UP001321749">
    <property type="component" value="Unassembled WGS sequence"/>
</dbReference>
<evidence type="ECO:0000313" key="3">
    <source>
        <dbReference type="Proteomes" id="UP001321749"/>
    </source>
</evidence>
<reference evidence="2" key="1">
    <citation type="journal article" date="2023" name="Mol. Phylogenet. Evol.">
        <title>Genome-scale phylogeny and comparative genomics of the fungal order Sordariales.</title>
        <authorList>
            <person name="Hensen N."/>
            <person name="Bonometti L."/>
            <person name="Westerberg I."/>
            <person name="Brannstrom I.O."/>
            <person name="Guillou S."/>
            <person name="Cros-Aarteil S."/>
            <person name="Calhoun S."/>
            <person name="Haridas S."/>
            <person name="Kuo A."/>
            <person name="Mondo S."/>
            <person name="Pangilinan J."/>
            <person name="Riley R."/>
            <person name="LaButti K."/>
            <person name="Andreopoulos B."/>
            <person name="Lipzen A."/>
            <person name="Chen C."/>
            <person name="Yan M."/>
            <person name="Daum C."/>
            <person name="Ng V."/>
            <person name="Clum A."/>
            <person name="Steindorff A."/>
            <person name="Ohm R.A."/>
            <person name="Martin F."/>
            <person name="Silar P."/>
            <person name="Natvig D.O."/>
            <person name="Lalanne C."/>
            <person name="Gautier V."/>
            <person name="Ament-Velasquez S.L."/>
            <person name="Kruys A."/>
            <person name="Hutchinson M.I."/>
            <person name="Powell A.J."/>
            <person name="Barry K."/>
            <person name="Miller A.N."/>
            <person name="Grigoriev I.V."/>
            <person name="Debuchy R."/>
            <person name="Gladieux P."/>
            <person name="Hiltunen Thoren M."/>
            <person name="Johannesson H."/>
        </authorList>
    </citation>
    <scope>NUCLEOTIDE SEQUENCE</scope>
    <source>
        <strain evidence="2">PSN324</strain>
    </source>
</reference>
<protein>
    <recommendedName>
        <fullName evidence="4">HMG box domain-containing protein</fullName>
    </recommendedName>
</protein>
<feature type="compositionally biased region" description="Polar residues" evidence="1">
    <location>
        <begin position="954"/>
        <end position="976"/>
    </location>
</feature>
<gene>
    <name evidence="2" type="ORF">QBC42DRAFT_297891</name>
</gene>
<proteinExistence type="predicted"/>
<feature type="compositionally biased region" description="Polar residues" evidence="1">
    <location>
        <begin position="847"/>
        <end position="865"/>
    </location>
</feature>
<accession>A0AAV9HK87</accession>
<feature type="region of interest" description="Disordered" evidence="1">
    <location>
        <begin position="951"/>
        <end position="984"/>
    </location>
</feature>
<name>A0AAV9HK87_9PEZI</name>
<feature type="compositionally biased region" description="Pro residues" evidence="1">
    <location>
        <begin position="731"/>
        <end position="740"/>
    </location>
</feature>
<feature type="compositionally biased region" description="Polar residues" evidence="1">
    <location>
        <begin position="713"/>
        <end position="728"/>
    </location>
</feature>